<evidence type="ECO:0000313" key="3">
    <source>
        <dbReference type="EMBL" id="MFC6880517.1"/>
    </source>
</evidence>
<dbReference type="InterPro" id="IPR036291">
    <property type="entry name" value="NAD(P)-bd_dom_sf"/>
</dbReference>
<feature type="domain" description="NAD-dependent epimerase/dehydratase" evidence="2">
    <location>
        <begin position="4"/>
        <end position="174"/>
    </location>
</feature>
<accession>A0ABW2CFF8</accession>
<feature type="region of interest" description="Disordered" evidence="1">
    <location>
        <begin position="118"/>
        <end position="137"/>
    </location>
</feature>
<dbReference type="PANTHER" id="PTHR48079:SF6">
    <property type="entry name" value="NAD(P)-BINDING DOMAIN-CONTAINING PROTEIN-RELATED"/>
    <property type="match status" value="1"/>
</dbReference>
<comment type="caution">
    <text evidence="3">The sequence shown here is derived from an EMBL/GenBank/DDBJ whole genome shotgun (WGS) entry which is preliminary data.</text>
</comment>
<sequence>MTTLVTGATGRVGSRFVPRLLRAGEPVRILARDAARAEPLQRLGAEVVLGDLRDGGTVDDAVKGADAVVHLGAAFLEESEGEAAAVNHGATVALAEAALRGGAARFVFAGTTLVYGVGRPDRPSREDDEPTPPPWPYPTTKIAAERDLRALHESDRLPLRVMRLAFVYGEGDPHLAESLEWAREWPPHKRLQTVHHADVAQALLRALRADGADGEIFNVADDAPVTAYELMELNGERFPDGAADRPLDHPWESIADTAKIRRRLGYRPIHPTVASAREVGAL</sequence>
<dbReference type="Proteomes" id="UP001596380">
    <property type="component" value="Unassembled WGS sequence"/>
</dbReference>
<dbReference type="Pfam" id="PF01370">
    <property type="entry name" value="Epimerase"/>
    <property type="match status" value="1"/>
</dbReference>
<dbReference type="PANTHER" id="PTHR48079">
    <property type="entry name" value="PROTEIN YEEZ"/>
    <property type="match status" value="1"/>
</dbReference>
<evidence type="ECO:0000313" key="4">
    <source>
        <dbReference type="Proteomes" id="UP001596380"/>
    </source>
</evidence>
<keyword evidence="4" id="KW-1185">Reference proteome</keyword>
<evidence type="ECO:0000259" key="2">
    <source>
        <dbReference type="Pfam" id="PF01370"/>
    </source>
</evidence>
<dbReference type="SUPFAM" id="SSF51735">
    <property type="entry name" value="NAD(P)-binding Rossmann-fold domains"/>
    <property type="match status" value="1"/>
</dbReference>
<proteinExistence type="predicted"/>
<dbReference type="Gene3D" id="3.40.50.720">
    <property type="entry name" value="NAD(P)-binding Rossmann-like Domain"/>
    <property type="match status" value="1"/>
</dbReference>
<protein>
    <submittedName>
        <fullName evidence="3">NAD-dependent epimerase/dehydratase family protein</fullName>
    </submittedName>
</protein>
<organism evidence="3 4">
    <name type="scientific">Actinomadura yumaensis</name>
    <dbReference type="NCBI Taxonomy" id="111807"/>
    <lineage>
        <taxon>Bacteria</taxon>
        <taxon>Bacillati</taxon>
        <taxon>Actinomycetota</taxon>
        <taxon>Actinomycetes</taxon>
        <taxon>Streptosporangiales</taxon>
        <taxon>Thermomonosporaceae</taxon>
        <taxon>Actinomadura</taxon>
    </lineage>
</organism>
<dbReference type="InterPro" id="IPR051783">
    <property type="entry name" value="NAD(P)-dependent_oxidoreduct"/>
</dbReference>
<gene>
    <name evidence="3" type="ORF">ACFQKB_12170</name>
</gene>
<name>A0ABW2CFF8_9ACTN</name>
<reference evidence="4" key="1">
    <citation type="journal article" date="2019" name="Int. J. Syst. Evol. Microbiol.">
        <title>The Global Catalogue of Microorganisms (GCM) 10K type strain sequencing project: providing services to taxonomists for standard genome sequencing and annotation.</title>
        <authorList>
            <consortium name="The Broad Institute Genomics Platform"/>
            <consortium name="The Broad Institute Genome Sequencing Center for Infectious Disease"/>
            <person name="Wu L."/>
            <person name="Ma J."/>
        </authorList>
    </citation>
    <scope>NUCLEOTIDE SEQUENCE [LARGE SCALE GENOMIC DNA]</scope>
    <source>
        <strain evidence="4">JCM 3369</strain>
    </source>
</reference>
<dbReference type="EMBL" id="JBHSXS010000005">
    <property type="protein sequence ID" value="MFC6880517.1"/>
    <property type="molecule type" value="Genomic_DNA"/>
</dbReference>
<dbReference type="InterPro" id="IPR001509">
    <property type="entry name" value="Epimerase_deHydtase"/>
</dbReference>
<evidence type="ECO:0000256" key="1">
    <source>
        <dbReference type="SAM" id="MobiDB-lite"/>
    </source>
</evidence>
<dbReference type="RefSeq" id="WP_160820886.1">
    <property type="nucleotide sequence ID" value="NZ_JBHSXS010000005.1"/>
</dbReference>